<keyword evidence="1" id="KW-0175">Coiled coil</keyword>
<gene>
    <name evidence="3" type="ORF">J7T54_006937</name>
</gene>
<sequence length="367" mass="42100">MFRPWIDELDPLPEDPGFELRLDSDGRVKCDDIKQLYADWYSKHEKRMTLEERQHAQYAYDHLIPPDLITRRVESAPSEHHLHRIFLTKNYYDYTYPIFAALRLYYVEQHKDNGFHGQHHLKALTTFKRGRAAKLIAQRYNLGGNEDTFWGDFKETFPGQCPPRPESWPCIDFTGAQDILAEREASVIDLVSSDDEDENNSGIAEAVGMAFSPPTTSKADIMEQGKRWMESNWSDCFETTGTAWPIKPTGVGDVHVDYKKSCKRPQGDDAVIEGEQGTGAETPSPEKKPRKAMKMIKRRLKEAENKITQFEQREHATQTALEEVKRELEAQKATAAELKRSVQHGSKMQLRVALMDMARRLGVETLA</sequence>
<reference evidence="3" key="1">
    <citation type="journal article" date="2021" name="J Fungi (Basel)">
        <title>Genomic and Metabolomic Analyses of the Marine Fungus Emericellopsis cladophorae: Insights into Saltwater Adaptability Mechanisms and Its Biosynthetic Potential.</title>
        <authorList>
            <person name="Goncalves M.F.M."/>
            <person name="Hilario S."/>
            <person name="Van de Peer Y."/>
            <person name="Esteves A.C."/>
            <person name="Alves A."/>
        </authorList>
    </citation>
    <scope>NUCLEOTIDE SEQUENCE</scope>
    <source>
        <strain evidence="3">MUM 19.33</strain>
    </source>
</reference>
<evidence type="ECO:0000256" key="2">
    <source>
        <dbReference type="SAM" id="MobiDB-lite"/>
    </source>
</evidence>
<evidence type="ECO:0000313" key="3">
    <source>
        <dbReference type="EMBL" id="KAI6785295.1"/>
    </source>
</evidence>
<dbReference type="RefSeq" id="XP_051366151.1">
    <property type="nucleotide sequence ID" value="XM_051508985.1"/>
</dbReference>
<feature type="coiled-coil region" evidence="1">
    <location>
        <begin position="293"/>
        <end position="341"/>
    </location>
</feature>
<feature type="region of interest" description="Disordered" evidence="2">
    <location>
        <begin position="264"/>
        <end position="289"/>
    </location>
</feature>
<dbReference type="OrthoDB" id="10302794at2759"/>
<dbReference type="AlphaFoldDB" id="A0A9P9Y969"/>
<reference evidence="3" key="2">
    <citation type="submission" date="2022-07" db="EMBL/GenBank/DDBJ databases">
        <authorList>
            <person name="Goncalves M.F.M."/>
            <person name="Hilario S."/>
            <person name="Van De Peer Y."/>
            <person name="Esteves A.C."/>
            <person name="Alves A."/>
        </authorList>
    </citation>
    <scope>NUCLEOTIDE SEQUENCE</scope>
    <source>
        <strain evidence="3">MUM 19.33</strain>
    </source>
</reference>
<evidence type="ECO:0000313" key="4">
    <source>
        <dbReference type="Proteomes" id="UP001055219"/>
    </source>
</evidence>
<dbReference type="EMBL" id="JAGIXG020000002">
    <property type="protein sequence ID" value="KAI6785295.1"/>
    <property type="molecule type" value="Genomic_DNA"/>
</dbReference>
<proteinExistence type="predicted"/>
<accession>A0A9P9Y969</accession>
<evidence type="ECO:0000256" key="1">
    <source>
        <dbReference type="SAM" id="Coils"/>
    </source>
</evidence>
<protein>
    <submittedName>
        <fullName evidence="3">Uncharacterized protein</fullName>
    </submittedName>
</protein>
<dbReference type="Proteomes" id="UP001055219">
    <property type="component" value="Unassembled WGS sequence"/>
</dbReference>
<name>A0A9P9Y969_9HYPO</name>
<dbReference type="GeneID" id="75833414"/>
<keyword evidence="4" id="KW-1185">Reference proteome</keyword>
<organism evidence="3 4">
    <name type="scientific">Emericellopsis cladophorae</name>
    <dbReference type="NCBI Taxonomy" id="2686198"/>
    <lineage>
        <taxon>Eukaryota</taxon>
        <taxon>Fungi</taxon>
        <taxon>Dikarya</taxon>
        <taxon>Ascomycota</taxon>
        <taxon>Pezizomycotina</taxon>
        <taxon>Sordariomycetes</taxon>
        <taxon>Hypocreomycetidae</taxon>
        <taxon>Hypocreales</taxon>
        <taxon>Bionectriaceae</taxon>
        <taxon>Emericellopsis</taxon>
    </lineage>
</organism>
<comment type="caution">
    <text evidence="3">The sequence shown here is derived from an EMBL/GenBank/DDBJ whole genome shotgun (WGS) entry which is preliminary data.</text>
</comment>